<name>A0ABQ3T981_9ACTN</name>
<evidence type="ECO:0000256" key="1">
    <source>
        <dbReference type="SAM" id="SignalP"/>
    </source>
</evidence>
<dbReference type="Proteomes" id="UP000608522">
    <property type="component" value="Unassembled WGS sequence"/>
</dbReference>
<organism evidence="2 3">
    <name type="scientific">Streptomyces spororaveus</name>
    <dbReference type="NCBI Taxonomy" id="284039"/>
    <lineage>
        <taxon>Bacteria</taxon>
        <taxon>Bacillati</taxon>
        <taxon>Actinomycetota</taxon>
        <taxon>Actinomycetes</taxon>
        <taxon>Kitasatosporales</taxon>
        <taxon>Streptomycetaceae</taxon>
        <taxon>Streptomyces</taxon>
    </lineage>
</organism>
<accession>A0ABQ3T981</accession>
<protein>
    <submittedName>
        <fullName evidence="2">Uncharacterized protein</fullName>
    </submittedName>
</protein>
<feature type="chain" id="PRO_5045830572" evidence="1">
    <location>
        <begin position="50"/>
        <end position="88"/>
    </location>
</feature>
<keyword evidence="3" id="KW-1185">Reference proteome</keyword>
<sequence length="88" mass="8913">MRASASCGARLVTTVSLALVEVLMRTRLLGFVAAVVLAALGALAPAAQAAVPAIDGQTCMDGGGTVEYESAQGSWICVDGSYNNKPID</sequence>
<reference evidence="3" key="1">
    <citation type="submission" date="2023-07" db="EMBL/GenBank/DDBJ databases">
        <title>Whole genome shotgun sequence of Streptomyces spororaveus NBRC 15456.</title>
        <authorList>
            <person name="Komaki H."/>
            <person name="Tamura T."/>
        </authorList>
    </citation>
    <scope>NUCLEOTIDE SEQUENCE [LARGE SCALE GENOMIC DNA]</scope>
    <source>
        <strain evidence="3">NBRC 15456</strain>
    </source>
</reference>
<keyword evidence="1" id="KW-0732">Signal</keyword>
<dbReference type="EMBL" id="BNED01000005">
    <property type="protein sequence ID" value="GHI76934.1"/>
    <property type="molecule type" value="Genomic_DNA"/>
</dbReference>
<gene>
    <name evidence="2" type="ORF">Sspor_24950</name>
</gene>
<feature type="signal peptide" evidence="1">
    <location>
        <begin position="1"/>
        <end position="49"/>
    </location>
</feature>
<proteinExistence type="predicted"/>
<evidence type="ECO:0000313" key="2">
    <source>
        <dbReference type="EMBL" id="GHI76934.1"/>
    </source>
</evidence>
<comment type="caution">
    <text evidence="2">The sequence shown here is derived from an EMBL/GenBank/DDBJ whole genome shotgun (WGS) entry which is preliminary data.</text>
</comment>
<evidence type="ECO:0000313" key="3">
    <source>
        <dbReference type="Proteomes" id="UP000608522"/>
    </source>
</evidence>